<dbReference type="EMBL" id="CP002529">
    <property type="protein sequence ID" value="ADY02492.1"/>
    <property type="molecule type" value="Genomic_DNA"/>
</dbReference>
<dbReference type="GeneID" id="10289951"/>
<evidence type="ECO:0000313" key="2">
    <source>
        <dbReference type="Proteomes" id="UP000007485"/>
    </source>
</evidence>
<name>F0QY06_VULM7</name>
<dbReference type="eggNOG" id="arCOG05620">
    <property type="taxonomic scope" value="Archaea"/>
</dbReference>
<dbReference type="HOGENOM" id="CLU_999733_0_0_2"/>
<dbReference type="KEGG" id="vmo:VMUT_2299"/>
<organism evidence="1 2">
    <name type="scientific">Vulcanisaeta moutnovskia (strain 768-28)</name>
    <dbReference type="NCBI Taxonomy" id="985053"/>
    <lineage>
        <taxon>Archaea</taxon>
        <taxon>Thermoproteota</taxon>
        <taxon>Thermoprotei</taxon>
        <taxon>Thermoproteales</taxon>
        <taxon>Thermoproteaceae</taxon>
        <taxon>Vulcanisaeta</taxon>
    </lineage>
</organism>
<reference evidence="1 2" key="1">
    <citation type="journal article" date="2011" name="J. Bacteriol.">
        <title>Complete genome sequence of 'Vulcanisaeta moutnovskia' strain 768-28, a novel member of the hyperthermophilic crenarchaeal genus vulcanisaeta.</title>
        <authorList>
            <person name="Gumerov V.M."/>
            <person name="Mardanov A.V."/>
            <person name="Beletsky A.V."/>
            <person name="Prokofeva M.I."/>
            <person name="Bonch-Osmolovskaya E.A."/>
            <person name="Ravin N.V."/>
            <person name="Skryabin K.G."/>
        </authorList>
    </citation>
    <scope>NUCLEOTIDE SEQUENCE [LARGE SCALE GENOMIC DNA]</scope>
    <source>
        <strain evidence="1 2">768-28</strain>
    </source>
</reference>
<dbReference type="Proteomes" id="UP000007485">
    <property type="component" value="Chromosome"/>
</dbReference>
<protein>
    <submittedName>
        <fullName evidence="1">Uncharacterized protein</fullName>
    </submittedName>
</protein>
<dbReference type="AlphaFoldDB" id="F0QY06"/>
<sequence length="291" mass="33205">MRIFIKWCGLPWCMFAGSWLFEGLEVVKYVRDATPIVPPESIVELNNISGDILRQLLSRLRQLISLASAVAWSKKVGLRVLIYGSAISEPINDFIRAALAGGADGVLTDDFIGINSDLIDVVHVNQRISNNSVNYIILSPDKPYPQLIKPYGIIIKDAIIDKDWLLRFRDRVRSVYGNKEFLVMLDSASLKREIIEELSNVIDGIVITEIPSIVSLDFDEYRAFSVFRCVNCYVDFETEGEIRKCPRCGSRLRPIIRHWDKLMMIEPKVLRLKANDEIEHMRINPPKVINS</sequence>
<proteinExistence type="predicted"/>
<accession>F0QY06</accession>
<gene>
    <name evidence="1" type="ordered locus">VMUT_2299</name>
</gene>
<evidence type="ECO:0000313" key="1">
    <source>
        <dbReference type="EMBL" id="ADY02492.1"/>
    </source>
</evidence>
<dbReference type="STRING" id="985053.VMUT_2299"/>
<dbReference type="RefSeq" id="WP_013605653.1">
    <property type="nucleotide sequence ID" value="NC_015151.1"/>
</dbReference>
<keyword evidence="2" id="KW-1185">Reference proteome</keyword>